<dbReference type="CDD" id="cd00082">
    <property type="entry name" value="HisKA"/>
    <property type="match status" value="1"/>
</dbReference>
<dbReference type="PROSITE" id="PS50109">
    <property type="entry name" value="HIS_KIN"/>
    <property type="match status" value="1"/>
</dbReference>
<dbReference type="Pfam" id="PF07494">
    <property type="entry name" value="Reg_prop"/>
    <property type="match status" value="2"/>
</dbReference>
<dbReference type="PANTHER" id="PTHR43065:SF42">
    <property type="entry name" value="TWO-COMPONENT SENSOR PPRA"/>
    <property type="match status" value="1"/>
</dbReference>
<keyword evidence="3" id="KW-0597">Phosphoprotein</keyword>
<dbReference type="SUPFAM" id="SSF55874">
    <property type="entry name" value="ATPase domain of HSP90 chaperone/DNA topoisomerase II/histidine kinase"/>
    <property type="match status" value="1"/>
</dbReference>
<dbReference type="InterPro" id="IPR036097">
    <property type="entry name" value="HisK_dim/P_sf"/>
</dbReference>
<dbReference type="InterPro" id="IPR011123">
    <property type="entry name" value="Y_Y_Y"/>
</dbReference>
<dbReference type="SUPFAM" id="SSF47384">
    <property type="entry name" value="Homodimeric domain of signal transducing histidine kinase"/>
    <property type="match status" value="1"/>
</dbReference>
<protein>
    <recommendedName>
        <fullName evidence="2">histidine kinase</fullName>
        <ecNumber evidence="2">2.7.13.3</ecNumber>
    </recommendedName>
</protein>
<keyword evidence="4" id="KW-0472">Membrane</keyword>
<dbReference type="Gene3D" id="3.30.565.10">
    <property type="entry name" value="Histidine kinase-like ATPase, C-terminal domain"/>
    <property type="match status" value="1"/>
</dbReference>
<dbReference type="SMART" id="SM00388">
    <property type="entry name" value="HisKA"/>
    <property type="match status" value="1"/>
</dbReference>
<name>A0A1G5YZE5_9BACT</name>
<dbReference type="RefSeq" id="WP_092731354.1">
    <property type="nucleotide sequence ID" value="NZ_FMXE01000022.1"/>
</dbReference>
<dbReference type="InterPro" id="IPR003661">
    <property type="entry name" value="HisK_dim/P_dom"/>
</dbReference>
<dbReference type="PROSITE" id="PS51257">
    <property type="entry name" value="PROKAR_LIPOPROTEIN"/>
    <property type="match status" value="1"/>
</dbReference>
<dbReference type="OrthoDB" id="9806995at2"/>
<feature type="transmembrane region" description="Helical" evidence="4">
    <location>
        <begin position="922"/>
        <end position="942"/>
    </location>
</feature>
<keyword evidence="7" id="KW-1185">Reference proteome</keyword>
<dbReference type="Pfam" id="PF07495">
    <property type="entry name" value="Y_Y_Y"/>
    <property type="match status" value="1"/>
</dbReference>
<feature type="domain" description="Histidine kinase" evidence="5">
    <location>
        <begin position="994"/>
        <end position="1241"/>
    </location>
</feature>
<dbReference type="SUPFAM" id="SSF63829">
    <property type="entry name" value="Calcium-dependent phosphotriesterase"/>
    <property type="match status" value="3"/>
</dbReference>
<gene>
    <name evidence="6" type="ORF">SAMN03080617_02989</name>
</gene>
<dbReference type="EMBL" id="FMXE01000022">
    <property type="protein sequence ID" value="SDA87505.1"/>
    <property type="molecule type" value="Genomic_DNA"/>
</dbReference>
<dbReference type="STRING" id="279824.SAMN03080617_02989"/>
<keyword evidence="4" id="KW-0812">Transmembrane</keyword>
<evidence type="ECO:0000259" key="5">
    <source>
        <dbReference type="PROSITE" id="PS50109"/>
    </source>
</evidence>
<dbReference type="Gene3D" id="1.10.287.130">
    <property type="match status" value="1"/>
</dbReference>
<dbReference type="PRINTS" id="PR00344">
    <property type="entry name" value="BCTRLSENSOR"/>
</dbReference>
<evidence type="ECO:0000313" key="7">
    <source>
        <dbReference type="Proteomes" id="UP000198756"/>
    </source>
</evidence>
<proteinExistence type="predicted"/>
<dbReference type="Gene3D" id="2.130.10.10">
    <property type="entry name" value="YVTN repeat-like/Quinoprotein amine dehydrogenase"/>
    <property type="match status" value="3"/>
</dbReference>
<evidence type="ECO:0000256" key="1">
    <source>
        <dbReference type="ARBA" id="ARBA00000085"/>
    </source>
</evidence>
<evidence type="ECO:0000256" key="2">
    <source>
        <dbReference type="ARBA" id="ARBA00012438"/>
    </source>
</evidence>
<dbReference type="InterPro" id="IPR011110">
    <property type="entry name" value="Reg_prop"/>
</dbReference>
<dbReference type="AlphaFoldDB" id="A0A1G5YZE5"/>
<dbReference type="InterPro" id="IPR015943">
    <property type="entry name" value="WD40/YVTN_repeat-like_dom_sf"/>
</dbReference>
<dbReference type="Pfam" id="PF02518">
    <property type="entry name" value="HATPase_c"/>
    <property type="match status" value="1"/>
</dbReference>
<evidence type="ECO:0000256" key="3">
    <source>
        <dbReference type="ARBA" id="ARBA00022553"/>
    </source>
</evidence>
<comment type="catalytic activity">
    <reaction evidence="1">
        <text>ATP + protein L-histidine = ADP + protein N-phospho-L-histidine.</text>
        <dbReference type="EC" id="2.7.13.3"/>
    </reaction>
</comment>
<dbReference type="Gene3D" id="2.60.40.10">
    <property type="entry name" value="Immunoglobulins"/>
    <property type="match status" value="1"/>
</dbReference>
<dbReference type="InterPro" id="IPR004358">
    <property type="entry name" value="Sig_transdc_His_kin-like_C"/>
</dbReference>
<dbReference type="SMART" id="SM00387">
    <property type="entry name" value="HATPase_c"/>
    <property type="match status" value="1"/>
</dbReference>
<dbReference type="InterPro" id="IPR003594">
    <property type="entry name" value="HATPase_dom"/>
</dbReference>
<evidence type="ECO:0000256" key="4">
    <source>
        <dbReference type="SAM" id="Phobius"/>
    </source>
</evidence>
<organism evidence="6 7">
    <name type="scientific">Algoriphagus alkaliphilus</name>
    <dbReference type="NCBI Taxonomy" id="279824"/>
    <lineage>
        <taxon>Bacteria</taxon>
        <taxon>Pseudomonadati</taxon>
        <taxon>Bacteroidota</taxon>
        <taxon>Cytophagia</taxon>
        <taxon>Cytophagales</taxon>
        <taxon>Cyclobacteriaceae</taxon>
        <taxon>Algoriphagus</taxon>
    </lineage>
</organism>
<dbReference type="InterPro" id="IPR005467">
    <property type="entry name" value="His_kinase_dom"/>
</dbReference>
<dbReference type="InterPro" id="IPR036890">
    <property type="entry name" value="HATPase_C_sf"/>
</dbReference>
<keyword evidence="4" id="KW-1133">Transmembrane helix</keyword>
<accession>A0A1G5YZE5</accession>
<sequence>MKVSSHLAHSYNFIFLVFLGLTSCAKDSDIPFPENPSGFEIPKAVPFELPEPEPVNWKFFPPDSVPKGVKFNLKLESLPYKPFSANEFRPLKAPAKTNSFEWDKLETISFDLDTIPGKAIPVKKFLLPAPIISAASVPSVWQGGTAAIVRLGQTEGLLGNKVYAMVNDPYGNMWISTDRGLTKYDGSEFLTYNFFGRADNGSVEIIPKLIFDQQGRLIISSMVTGVYRLDITLGLVEHFQTDKGYIRMEYDDQGKLWGVNGGLYLMDLDEKLITQIEMKSGENTYTAVFGVKNDSKGNLWIGLGQKIGIMDPSRKSIRLIGDPEGLFVRTSYEFTEDPKGNIWISAFSPGAFSINLESQTIQNMGPEQGYFGRTADVLLDESKRLWLISEDTVRILDPETGFMKKLVTGAVTRDNNFPSSSMVGRDGTIWLGTDKVGILLLNPKGMLSDYFRVENGIASNDVWGINEDSKGRIWLGTYRGLNIYDSQKERLYLFQFPGDQLTNDFRQINKIGEDLFFVGMARGFSIFDLKSNTATIYDTRISMGIPTIFIGEKAADGKIWMGSGAGLIVFDPQTNTVKQLGKFNGLTSDMAFVVKKDKMGQIWVCTDTGVHLFDPKGGSQRVLNKSAGLMTDYNSMLFETSKGEIILGGDMGFSIFNQKEKTIMHVSGKSGINPPSLYDMNESMGRIQVGSENGIIVVERPDKNFANSLWRFTNFGKSSGLPYNDHNQATSYVSSTGEVWWGAAPILVVNHQDPRIDSIAPIVHIKGMNIMDQNPVFLKPSFYQAGLQEGDTLWQSDFSKGWTRSNLPADSSYLAQNKIQWNSISPGFHLPIGLKLPYDQNSFNFSFVNQAAQGRDQIVYRYILEGEDEEWSDVSPKPASRIYYNLLPGEYTFRVATRGFNGVWSEPESLTFTILPPWWQTWWAYFLFAAFFGGLTYAIVYVRSQYLKKENRILEEKVSHRTEQLKKSIDDLKSTQSQLIQAEKMASLGELTAGIAHEIQNPLNFVNNFAEVSSELIDEMKEELEKGNMEGVVEISDDLKENLKKINHHGKRADSIVKGMLEHSRGSTTDKKPTDLNALADEFLRLSYHGLRAKDKSFSAEFETELDPNLPLVNVVAQDVGRVILNLINNAFYACAEQSRTSSEDSLSSYKPKVSVLTRLVELAGTHGGVELCIKDNGIGIPKAIKDKIFQPFFTTKPTGSGTGLGLSLSYDIIKSHGGDLRVKSEEGEGTEMIIFLPIED</sequence>
<dbReference type="GO" id="GO:0000155">
    <property type="term" value="F:phosphorelay sensor kinase activity"/>
    <property type="evidence" value="ECO:0007669"/>
    <property type="project" value="InterPro"/>
</dbReference>
<dbReference type="PANTHER" id="PTHR43065">
    <property type="entry name" value="SENSOR HISTIDINE KINASE"/>
    <property type="match status" value="1"/>
</dbReference>
<reference evidence="7" key="1">
    <citation type="submission" date="2016-10" db="EMBL/GenBank/DDBJ databases">
        <authorList>
            <person name="Varghese N."/>
            <person name="Submissions S."/>
        </authorList>
    </citation>
    <scope>NUCLEOTIDE SEQUENCE [LARGE SCALE GENOMIC DNA]</scope>
    <source>
        <strain evidence="7">DSM 22703</strain>
    </source>
</reference>
<dbReference type="EC" id="2.7.13.3" evidence="2"/>
<dbReference type="Pfam" id="PF00512">
    <property type="entry name" value="HisKA"/>
    <property type="match status" value="1"/>
</dbReference>
<dbReference type="InterPro" id="IPR013783">
    <property type="entry name" value="Ig-like_fold"/>
</dbReference>
<dbReference type="Proteomes" id="UP000198756">
    <property type="component" value="Unassembled WGS sequence"/>
</dbReference>
<evidence type="ECO:0000313" key="6">
    <source>
        <dbReference type="EMBL" id="SDA87505.1"/>
    </source>
</evidence>